<evidence type="ECO:0000256" key="9">
    <source>
        <dbReference type="ARBA" id="ARBA00023237"/>
    </source>
</evidence>
<dbReference type="PROSITE" id="PS52016">
    <property type="entry name" value="TONB_DEPENDENT_REC_3"/>
    <property type="match status" value="1"/>
</dbReference>
<evidence type="ECO:0000313" key="16">
    <source>
        <dbReference type="Proteomes" id="UP001388259"/>
    </source>
</evidence>
<keyword evidence="9 10" id="KW-0998">Cell outer membrane</keyword>
<feature type="domain" description="TonB-dependent receptor-like beta-barrel" evidence="12">
    <location>
        <begin position="313"/>
        <end position="738"/>
    </location>
</feature>
<evidence type="ECO:0000256" key="4">
    <source>
        <dbReference type="ARBA" id="ARBA00022692"/>
    </source>
</evidence>
<dbReference type="GO" id="GO:0044718">
    <property type="term" value="P:siderophore transmembrane transport"/>
    <property type="evidence" value="ECO:0007669"/>
    <property type="project" value="TreeGrafter"/>
</dbReference>
<evidence type="ECO:0000256" key="6">
    <source>
        <dbReference type="ARBA" id="ARBA00023077"/>
    </source>
</evidence>
<evidence type="ECO:0000256" key="3">
    <source>
        <dbReference type="ARBA" id="ARBA00022452"/>
    </source>
</evidence>
<dbReference type="AlphaFoldDB" id="A0AB35YW02"/>
<gene>
    <name evidence="15" type="ORF">VZD24_13200</name>
    <name evidence="14" type="ORF">VZD85_13615</name>
</gene>
<dbReference type="Pfam" id="PF07715">
    <property type="entry name" value="Plug"/>
    <property type="match status" value="1"/>
</dbReference>
<dbReference type="Gene3D" id="2.170.130.10">
    <property type="entry name" value="TonB-dependent receptor, plug domain"/>
    <property type="match status" value="1"/>
</dbReference>
<keyword evidence="6 11" id="KW-0798">TonB box</keyword>
<organism evidence="14 16">
    <name type="scientific">Aequorivita flava</name>
    <dbReference type="NCBI Taxonomy" id="3114371"/>
    <lineage>
        <taxon>Bacteria</taxon>
        <taxon>Pseudomonadati</taxon>
        <taxon>Bacteroidota</taxon>
        <taxon>Flavobacteriia</taxon>
        <taxon>Flavobacteriales</taxon>
        <taxon>Flavobacteriaceae</taxon>
        <taxon>Aequorivita</taxon>
    </lineage>
</organism>
<dbReference type="InterPro" id="IPR012910">
    <property type="entry name" value="Plug_dom"/>
</dbReference>
<dbReference type="RefSeq" id="WP_342687888.1">
    <property type="nucleotide sequence ID" value="NZ_JAZBJM010000012.1"/>
</dbReference>
<dbReference type="GO" id="GO:0015344">
    <property type="term" value="F:siderophore uptake transmembrane transporter activity"/>
    <property type="evidence" value="ECO:0007669"/>
    <property type="project" value="TreeGrafter"/>
</dbReference>
<name>A0AB35YW02_9FLAO</name>
<dbReference type="InterPro" id="IPR036942">
    <property type="entry name" value="Beta-barrel_TonB_sf"/>
</dbReference>
<dbReference type="Proteomes" id="UP001390963">
    <property type="component" value="Unassembled WGS sequence"/>
</dbReference>
<keyword evidence="4 10" id="KW-0812">Transmembrane</keyword>
<evidence type="ECO:0000313" key="14">
    <source>
        <dbReference type="EMBL" id="MEM0519395.1"/>
    </source>
</evidence>
<dbReference type="InterPro" id="IPR039426">
    <property type="entry name" value="TonB-dep_rcpt-like"/>
</dbReference>
<evidence type="ECO:0000256" key="5">
    <source>
        <dbReference type="ARBA" id="ARBA00022729"/>
    </source>
</evidence>
<evidence type="ECO:0000256" key="8">
    <source>
        <dbReference type="ARBA" id="ARBA00023170"/>
    </source>
</evidence>
<keyword evidence="3 10" id="KW-1134">Transmembrane beta strand</keyword>
<keyword evidence="17" id="KW-1185">Reference proteome</keyword>
<evidence type="ECO:0000256" key="1">
    <source>
        <dbReference type="ARBA" id="ARBA00004571"/>
    </source>
</evidence>
<dbReference type="InterPro" id="IPR000531">
    <property type="entry name" value="Beta-barrel_TonB"/>
</dbReference>
<dbReference type="PANTHER" id="PTHR30069">
    <property type="entry name" value="TONB-DEPENDENT OUTER MEMBRANE RECEPTOR"/>
    <property type="match status" value="1"/>
</dbReference>
<keyword evidence="8 14" id="KW-0675">Receptor</keyword>
<evidence type="ECO:0000259" key="13">
    <source>
        <dbReference type="Pfam" id="PF07715"/>
    </source>
</evidence>
<comment type="similarity">
    <text evidence="10 11">Belongs to the TonB-dependent receptor family.</text>
</comment>
<evidence type="ECO:0000313" key="15">
    <source>
        <dbReference type="EMBL" id="MEM0574476.1"/>
    </source>
</evidence>
<dbReference type="Pfam" id="PF00593">
    <property type="entry name" value="TonB_dep_Rec_b-barrel"/>
    <property type="match status" value="1"/>
</dbReference>
<dbReference type="InterPro" id="IPR037066">
    <property type="entry name" value="Plug_dom_sf"/>
</dbReference>
<evidence type="ECO:0000256" key="10">
    <source>
        <dbReference type="PROSITE-ProRule" id="PRU01360"/>
    </source>
</evidence>
<evidence type="ECO:0000256" key="2">
    <source>
        <dbReference type="ARBA" id="ARBA00022448"/>
    </source>
</evidence>
<sequence>MSLFSDELKRVIIFGFLIVNIVSYSQKTYTGTVLDQNGQPLSGVEIMLEKHSSKGTISDFHGNFKINLESETLVKITHLGYKPVRLTLSEKFTTIILELDSELLNEVVISASREQQNRRDIPAAISVLSPTTIENTKAVELEQLVNQVPGVFMSASTVASNEEHMMAVRSPITTKALFLYLEDGIPIRPTAVFNHNALLEMNGTSFQKIEVLKGPSSSIYGSDAIGGSFNFITKSPTKDFRSSVGFEINDMGLKRYELEMSQYTTEDFGFYIGGHYVERKNGPMAHSDYEKFALTFKTVHHVSKTTSWSNVIDLIDYRSDSNGDLSTVDYENGNYESDQTFTERVAKSFRFRSTLTKTWSSKNKTNFNFIFRNNVLGQIPFYRITQFKDDGQLTGEAIGEINSDRFRSIVGLIQHKLDFDFKESTLIIGASLDFTPQEYIANPIDIIVDTETGQNLDYQLNPDKFILNYTADINNFAGYLQYEISPVNALKITTALRYDKFEYNYNNLIESSAGAKDTYSTYNHFSPKFGVNYNISNAFGTYASYSNGFTPPQASDLYRNNFVETGGNVFKLKPSTYHNFEVGGYYQPSVKFKFDLSLYLLNGENTLVSLRDDSDNFFNANIGSTQSMGIEYGFKYQFLPQFSIAHNGSFASHRYIDFFDRGVNYSHTDMAAAPKILGQSRLNYTPTYFKGLSIGLEYEVVGGYNTSFEGQAITNQNLPTTATYPGHHVFNLTALFRTKKIELWGHLLNVFDTLYAVRSSYNVFRKENTFTVGSPRAFHFGIKYHF</sequence>
<feature type="domain" description="TonB-dependent receptor plug" evidence="13">
    <location>
        <begin position="118"/>
        <end position="227"/>
    </location>
</feature>
<dbReference type="Gene3D" id="2.60.40.1120">
    <property type="entry name" value="Carboxypeptidase-like, regulatory domain"/>
    <property type="match status" value="1"/>
</dbReference>
<dbReference type="EMBL" id="JBANCF010000013">
    <property type="protein sequence ID" value="MEM0574476.1"/>
    <property type="molecule type" value="Genomic_DNA"/>
</dbReference>
<dbReference type="PANTHER" id="PTHR30069:SF29">
    <property type="entry name" value="HEMOGLOBIN AND HEMOGLOBIN-HAPTOGLOBIN-BINDING PROTEIN 1-RELATED"/>
    <property type="match status" value="1"/>
</dbReference>
<accession>A0AB35YW02</accession>
<evidence type="ECO:0000259" key="12">
    <source>
        <dbReference type="Pfam" id="PF00593"/>
    </source>
</evidence>
<dbReference type="SUPFAM" id="SSF49464">
    <property type="entry name" value="Carboxypeptidase regulatory domain-like"/>
    <property type="match status" value="1"/>
</dbReference>
<evidence type="ECO:0000256" key="11">
    <source>
        <dbReference type="RuleBase" id="RU003357"/>
    </source>
</evidence>
<dbReference type="SUPFAM" id="SSF56935">
    <property type="entry name" value="Porins"/>
    <property type="match status" value="1"/>
</dbReference>
<evidence type="ECO:0000256" key="7">
    <source>
        <dbReference type="ARBA" id="ARBA00023136"/>
    </source>
</evidence>
<keyword evidence="5" id="KW-0732">Signal</keyword>
<evidence type="ECO:0000313" key="17">
    <source>
        <dbReference type="Proteomes" id="UP001390963"/>
    </source>
</evidence>
<protein>
    <submittedName>
        <fullName evidence="14">TonB-dependent receptor</fullName>
    </submittedName>
</protein>
<proteinExistence type="inferred from homology"/>
<comment type="caution">
    <text evidence="14">The sequence shown here is derived from an EMBL/GenBank/DDBJ whole genome shotgun (WGS) entry which is preliminary data.</text>
</comment>
<dbReference type="PROSITE" id="PS01156">
    <property type="entry name" value="TONB_DEPENDENT_REC_2"/>
    <property type="match status" value="1"/>
</dbReference>
<dbReference type="Proteomes" id="UP001388259">
    <property type="component" value="Unassembled WGS sequence"/>
</dbReference>
<comment type="subcellular location">
    <subcellularLocation>
        <location evidence="1 10">Cell outer membrane</location>
        <topology evidence="1 10">Multi-pass membrane protein</topology>
    </subcellularLocation>
</comment>
<dbReference type="InterPro" id="IPR010917">
    <property type="entry name" value="TonB_rcpt_CS"/>
</dbReference>
<keyword evidence="7 10" id="KW-0472">Membrane</keyword>
<dbReference type="Pfam" id="PF13715">
    <property type="entry name" value="CarbopepD_reg_2"/>
    <property type="match status" value="1"/>
</dbReference>
<keyword evidence="2 10" id="KW-0813">Transport</keyword>
<reference evidence="14 17" key="1">
    <citation type="submission" date="2024-01" db="EMBL/GenBank/DDBJ databases">
        <title>Aequorivita flavus sp. nov., isolated from deep-sea sediment.</title>
        <authorList>
            <person name="Chen X."/>
        </authorList>
    </citation>
    <scope>NUCLEOTIDE SEQUENCE</scope>
    <source>
        <strain evidence="14">MCCC 1A16923</strain>
        <strain evidence="15 17">MCCC 1A16935</strain>
    </source>
</reference>
<dbReference type="EMBL" id="JAZBJM010000012">
    <property type="protein sequence ID" value="MEM0519395.1"/>
    <property type="molecule type" value="Genomic_DNA"/>
</dbReference>
<dbReference type="GO" id="GO:0009279">
    <property type="term" value="C:cell outer membrane"/>
    <property type="evidence" value="ECO:0007669"/>
    <property type="project" value="UniProtKB-SubCell"/>
</dbReference>
<dbReference type="Gene3D" id="2.40.170.20">
    <property type="entry name" value="TonB-dependent receptor, beta-barrel domain"/>
    <property type="match status" value="1"/>
</dbReference>
<dbReference type="InterPro" id="IPR008969">
    <property type="entry name" value="CarboxyPept-like_regulatory"/>
</dbReference>